<dbReference type="OrthoDB" id="288590at2759"/>
<dbReference type="InParanoid" id="I1HJ68"/>
<reference evidence="2 3" key="1">
    <citation type="journal article" date="2010" name="Nature">
        <title>Genome sequencing and analysis of the model grass Brachypodium distachyon.</title>
        <authorList>
            <consortium name="International Brachypodium Initiative"/>
        </authorList>
    </citation>
    <scope>NUCLEOTIDE SEQUENCE [LARGE SCALE GENOMIC DNA]</scope>
    <source>
        <strain evidence="2 3">Bd21</strain>
    </source>
</reference>
<dbReference type="HOGENOM" id="CLU_2501008_0_0_1"/>
<gene>
    <name evidence="2" type="ORF">BRADI_2g24715v3</name>
</gene>
<keyword evidence="4" id="KW-1185">Reference proteome</keyword>
<protein>
    <submittedName>
        <fullName evidence="2 3">Uncharacterized protein</fullName>
    </submittedName>
</protein>
<dbReference type="EnsemblPlants" id="KQK06124">
    <property type="protein sequence ID" value="KQK06124"/>
    <property type="gene ID" value="BRADI_2g24715v3"/>
</dbReference>
<evidence type="ECO:0000313" key="2">
    <source>
        <dbReference type="EMBL" id="KQK06124.1"/>
    </source>
</evidence>
<organism evidence="3">
    <name type="scientific">Brachypodium distachyon</name>
    <name type="common">Purple false brome</name>
    <name type="synonym">Trachynia distachya</name>
    <dbReference type="NCBI Taxonomy" id="15368"/>
    <lineage>
        <taxon>Eukaryota</taxon>
        <taxon>Viridiplantae</taxon>
        <taxon>Streptophyta</taxon>
        <taxon>Embryophyta</taxon>
        <taxon>Tracheophyta</taxon>
        <taxon>Spermatophyta</taxon>
        <taxon>Magnoliopsida</taxon>
        <taxon>Liliopsida</taxon>
        <taxon>Poales</taxon>
        <taxon>Poaceae</taxon>
        <taxon>BOP clade</taxon>
        <taxon>Pooideae</taxon>
        <taxon>Stipodae</taxon>
        <taxon>Brachypodieae</taxon>
        <taxon>Brachypodium</taxon>
    </lineage>
</organism>
<evidence type="ECO:0000256" key="1">
    <source>
        <dbReference type="SAM" id="MobiDB-lite"/>
    </source>
</evidence>
<proteinExistence type="predicted"/>
<evidence type="ECO:0000313" key="4">
    <source>
        <dbReference type="Proteomes" id="UP000008810"/>
    </source>
</evidence>
<feature type="region of interest" description="Disordered" evidence="1">
    <location>
        <begin position="40"/>
        <end position="61"/>
    </location>
</feature>
<name>I1HJ68_BRADI</name>
<dbReference type="EMBL" id="CM000881">
    <property type="protein sequence ID" value="KQK06124.1"/>
    <property type="molecule type" value="Genomic_DNA"/>
</dbReference>
<reference evidence="2" key="2">
    <citation type="submission" date="2017-06" db="EMBL/GenBank/DDBJ databases">
        <title>WGS assembly of Brachypodium distachyon.</title>
        <authorList>
            <consortium name="The International Brachypodium Initiative"/>
            <person name="Lucas S."/>
            <person name="Harmon-Smith M."/>
            <person name="Lail K."/>
            <person name="Tice H."/>
            <person name="Grimwood J."/>
            <person name="Bruce D."/>
            <person name="Barry K."/>
            <person name="Shu S."/>
            <person name="Lindquist E."/>
            <person name="Wang M."/>
            <person name="Pitluck S."/>
            <person name="Vogel J.P."/>
            <person name="Garvin D.F."/>
            <person name="Mockler T.C."/>
            <person name="Schmutz J."/>
            <person name="Rokhsar D."/>
            <person name="Bevan M.W."/>
        </authorList>
    </citation>
    <scope>NUCLEOTIDE SEQUENCE</scope>
    <source>
        <strain evidence="2">Bd21</strain>
    </source>
</reference>
<dbReference type="Proteomes" id="UP000008810">
    <property type="component" value="Chromosome 2"/>
</dbReference>
<dbReference type="Gramene" id="KQK06124">
    <property type="protein sequence ID" value="KQK06124"/>
    <property type="gene ID" value="BRADI_2g24715v3"/>
</dbReference>
<feature type="compositionally biased region" description="Low complexity" evidence="1">
    <location>
        <begin position="41"/>
        <end position="58"/>
    </location>
</feature>
<accession>I1HJ68</accession>
<sequence>MKAALRALFDLPDDAKRRNTEVVIAGSGYVAPSAANLLYEPSASGTPPTSTPSAPASTRRPLELVQNCADLYGTEEYEGYRGEASR</sequence>
<reference evidence="3" key="3">
    <citation type="submission" date="2018-08" db="UniProtKB">
        <authorList>
            <consortium name="EnsemblPlants"/>
        </authorList>
    </citation>
    <scope>IDENTIFICATION</scope>
    <source>
        <strain evidence="3">cv. Bd21</strain>
    </source>
</reference>
<evidence type="ECO:0000313" key="3">
    <source>
        <dbReference type="EnsemblPlants" id="KQK06124"/>
    </source>
</evidence>
<dbReference type="AlphaFoldDB" id="I1HJ68"/>